<name>J9E159_WUCBA</name>
<feature type="region of interest" description="Disordered" evidence="1">
    <location>
        <begin position="88"/>
        <end position="108"/>
    </location>
</feature>
<feature type="non-terminal residue" evidence="2">
    <location>
        <position position="1"/>
    </location>
</feature>
<feature type="compositionally biased region" description="Basic residues" evidence="1">
    <location>
        <begin position="10"/>
        <end position="20"/>
    </location>
</feature>
<accession>J9E159</accession>
<dbReference type="AlphaFoldDB" id="J9E159"/>
<reference evidence="3" key="1">
    <citation type="submission" date="2012-08" db="EMBL/GenBank/DDBJ databases">
        <title>The Genome Sequence of Wuchereria bancrofti.</title>
        <authorList>
            <person name="Nutman T.B."/>
            <person name="Fink D.L."/>
            <person name="Russ C."/>
            <person name="Young S."/>
            <person name="Zeng Q."/>
            <person name="Koehrsen M."/>
            <person name="Alvarado L."/>
            <person name="Berlin A."/>
            <person name="Chapman S.B."/>
            <person name="Chen Z."/>
            <person name="Freedman E."/>
            <person name="Gellesch M."/>
            <person name="Goldberg J."/>
            <person name="Griggs A."/>
            <person name="Gujja S."/>
            <person name="Heilman E.R."/>
            <person name="Heiman D."/>
            <person name="Hepburn T."/>
            <person name="Howarth C."/>
            <person name="Jen D."/>
            <person name="Larson L."/>
            <person name="Lewis B."/>
            <person name="Mehta T."/>
            <person name="Park D."/>
            <person name="Pearson M."/>
            <person name="Roberts A."/>
            <person name="Saif S."/>
            <person name="Shea T."/>
            <person name="Shenoy N."/>
            <person name="Sisk P."/>
            <person name="Stolte C."/>
            <person name="Sykes S."/>
            <person name="Walk T."/>
            <person name="White J."/>
            <person name="Yandava C."/>
            <person name="Haas B."/>
            <person name="Henn M.R."/>
            <person name="Nusbaum C."/>
            <person name="Birren B."/>
        </authorList>
    </citation>
    <scope>NUCLEOTIDE SEQUENCE [LARGE SCALE GENOMIC DNA]</scope>
    <source>
        <strain evidence="3">NA</strain>
    </source>
</reference>
<protein>
    <submittedName>
        <fullName evidence="2">Uncharacterized protein</fullName>
    </submittedName>
</protein>
<comment type="caution">
    <text evidence="2">The sequence shown here is derived from an EMBL/GenBank/DDBJ whole genome shotgun (WGS) entry which is preliminary data.</text>
</comment>
<evidence type="ECO:0000256" key="1">
    <source>
        <dbReference type="SAM" id="MobiDB-lite"/>
    </source>
</evidence>
<feature type="region of interest" description="Disordered" evidence="1">
    <location>
        <begin position="1"/>
        <end position="25"/>
    </location>
</feature>
<gene>
    <name evidence="2" type="ORF">WUBG_18465</name>
</gene>
<organism evidence="2 3">
    <name type="scientific">Wuchereria bancrofti</name>
    <dbReference type="NCBI Taxonomy" id="6293"/>
    <lineage>
        <taxon>Eukaryota</taxon>
        <taxon>Metazoa</taxon>
        <taxon>Ecdysozoa</taxon>
        <taxon>Nematoda</taxon>
        <taxon>Chromadorea</taxon>
        <taxon>Rhabditida</taxon>
        <taxon>Spirurina</taxon>
        <taxon>Spiruromorpha</taxon>
        <taxon>Filarioidea</taxon>
        <taxon>Onchocercidae</taxon>
        <taxon>Wuchereria</taxon>
    </lineage>
</organism>
<sequence length="108" mass="12728">ENQKISKNISNRKRTRKRRTSLISATSNALDTSLIRFENMSIQRKNVFGHTGMQSVIQDNNHLNWKVNDVSSEMNSEVRNFWERPNLGSSREKRSKRNRLKNSSVYKF</sequence>
<evidence type="ECO:0000313" key="2">
    <source>
        <dbReference type="EMBL" id="EJW70627.1"/>
    </source>
</evidence>
<dbReference type="Proteomes" id="UP000004810">
    <property type="component" value="Unassembled WGS sequence"/>
</dbReference>
<evidence type="ECO:0000313" key="3">
    <source>
        <dbReference type="Proteomes" id="UP000004810"/>
    </source>
</evidence>
<dbReference type="EMBL" id="ADBV01021132">
    <property type="protein sequence ID" value="EJW70627.1"/>
    <property type="molecule type" value="Genomic_DNA"/>
</dbReference>
<proteinExistence type="predicted"/>